<proteinExistence type="predicted"/>
<accession>A0A2P1PVJ6</accession>
<feature type="chain" id="PRO_5015193208" description="DUF3300 domain-containing protein" evidence="1">
    <location>
        <begin position="28"/>
        <end position="145"/>
    </location>
</feature>
<dbReference type="KEGG" id="xba:C7S18_17585"/>
<dbReference type="AlphaFoldDB" id="A0A2P1PVJ6"/>
<feature type="signal peptide" evidence="1">
    <location>
        <begin position="1"/>
        <end position="27"/>
    </location>
</feature>
<sequence length="145" mass="17245">MNVLSKSMLVLVATVMFAVLSSGRAEAGHDRWSISYSNGGYHGPSYGLSFTSGGYIHPDYLRPGRYGYRAYGVYPDPRNYVVRAPWCPTHRLNHHHGYRDDRHHRDYDDGRYYRNWDDDRHYGRGYRNGHRDGRGYRHDRYDRRW</sequence>
<keyword evidence="3" id="KW-1185">Reference proteome</keyword>
<name>A0A2P1PVJ6_9GAMM</name>
<dbReference type="EMBL" id="CP027860">
    <property type="protein sequence ID" value="AVP98877.1"/>
    <property type="molecule type" value="Genomic_DNA"/>
</dbReference>
<dbReference type="RefSeq" id="WP_106892796.1">
    <property type="nucleotide sequence ID" value="NZ_CP027860.1"/>
</dbReference>
<reference evidence="2 3" key="2">
    <citation type="submission" date="2018-03" db="EMBL/GenBank/DDBJ databases">
        <authorList>
            <person name="Keele B.F."/>
        </authorList>
    </citation>
    <scope>NUCLEOTIDE SEQUENCE [LARGE SCALE GENOMIC DNA]</scope>
    <source>
        <strain evidence="2 3">D13</strain>
    </source>
</reference>
<evidence type="ECO:0008006" key="4">
    <source>
        <dbReference type="Google" id="ProtNLM"/>
    </source>
</evidence>
<dbReference type="Proteomes" id="UP000241074">
    <property type="component" value="Chromosome"/>
</dbReference>
<reference evidence="2 3" key="1">
    <citation type="submission" date="2018-03" db="EMBL/GenBank/DDBJ databases">
        <title>Ahniella affigens gen. nov., sp. nov., a gammaproteobacterium isolated from sandy soil near a stream.</title>
        <authorList>
            <person name="Ko Y."/>
            <person name="Kim J.-H."/>
        </authorList>
    </citation>
    <scope>NUCLEOTIDE SEQUENCE [LARGE SCALE GENOMIC DNA]</scope>
    <source>
        <strain evidence="2 3">D13</strain>
    </source>
</reference>
<evidence type="ECO:0000313" key="3">
    <source>
        <dbReference type="Proteomes" id="UP000241074"/>
    </source>
</evidence>
<gene>
    <name evidence="2" type="ORF">C7S18_17585</name>
</gene>
<organism evidence="2 3">
    <name type="scientific">Ahniella affigens</name>
    <dbReference type="NCBI Taxonomy" id="2021234"/>
    <lineage>
        <taxon>Bacteria</taxon>
        <taxon>Pseudomonadati</taxon>
        <taxon>Pseudomonadota</taxon>
        <taxon>Gammaproteobacteria</taxon>
        <taxon>Lysobacterales</taxon>
        <taxon>Rhodanobacteraceae</taxon>
        <taxon>Ahniella</taxon>
    </lineage>
</organism>
<keyword evidence="1" id="KW-0732">Signal</keyword>
<evidence type="ECO:0000256" key="1">
    <source>
        <dbReference type="SAM" id="SignalP"/>
    </source>
</evidence>
<evidence type="ECO:0000313" key="2">
    <source>
        <dbReference type="EMBL" id="AVP98877.1"/>
    </source>
</evidence>
<protein>
    <recommendedName>
        <fullName evidence="4">DUF3300 domain-containing protein</fullName>
    </recommendedName>
</protein>